<feature type="transmembrane region" description="Helical" evidence="7">
    <location>
        <begin position="291"/>
        <end position="309"/>
    </location>
</feature>
<protein>
    <submittedName>
        <fullName evidence="8">MFS transporter</fullName>
    </submittedName>
</protein>
<organism evidence="8 9">
    <name type="scientific">Streptacidiphilus cavernicola</name>
    <dbReference type="NCBI Taxonomy" id="3342716"/>
    <lineage>
        <taxon>Bacteria</taxon>
        <taxon>Bacillati</taxon>
        <taxon>Actinomycetota</taxon>
        <taxon>Actinomycetes</taxon>
        <taxon>Kitasatosporales</taxon>
        <taxon>Streptomycetaceae</taxon>
        <taxon>Streptacidiphilus</taxon>
    </lineage>
</organism>
<dbReference type="InterPro" id="IPR011701">
    <property type="entry name" value="MFS"/>
</dbReference>
<gene>
    <name evidence="8" type="ORF">ACEZDE_32905</name>
</gene>
<name>A0ABV6W5Y5_9ACTN</name>
<proteinExistence type="predicted"/>
<feature type="transmembrane region" description="Helical" evidence="7">
    <location>
        <begin position="51"/>
        <end position="73"/>
    </location>
</feature>
<evidence type="ECO:0000256" key="4">
    <source>
        <dbReference type="ARBA" id="ARBA00022989"/>
    </source>
</evidence>
<feature type="region of interest" description="Disordered" evidence="6">
    <location>
        <begin position="408"/>
        <end position="456"/>
    </location>
</feature>
<dbReference type="PANTHER" id="PTHR23513">
    <property type="entry name" value="INTEGRAL MEMBRANE EFFLUX PROTEIN-RELATED"/>
    <property type="match status" value="1"/>
</dbReference>
<evidence type="ECO:0000256" key="1">
    <source>
        <dbReference type="ARBA" id="ARBA00004651"/>
    </source>
</evidence>
<sequence>MTSYADNFRVLSVPAFRRFFLGQCASLLGDFLAGPALAFAVLGLSGSASQLGLVLAARLVPTVLFMLLGGAIADRLPRQRVMRWADLARAAGQGTTAVLILTGRADLAELMALQLVLGTGSALFTPAITGLVQQCVPAERRQAANALRGLAQSAAMVLGPLCSVALVLTVGPGWAIAADAGTYLFSAACLRRLGADPAAGAAAPVQARRLRRDLAQGWHEFSGRTWVWTTIAVASLANMAYATLSVLGPELSVRSYGGAAAWGGFLAAFGLGAVAGGAVGLHLRPRHPLRFALVAVSLFAAPALVLSGTTTPLPALAAFFLGGAGMMVFNPLWETTLQAHVPADRLSRVSSYEWAGSFAAQPLGLALAGPLALHLGLRHLLLAAGLLQLAATLSPLLLREIRNLPPEPPAAAPLPAEPSAPERPAAEPLPAAPLPPEPPAAEQLLTAEQPLTAVTA</sequence>
<feature type="transmembrane region" description="Helical" evidence="7">
    <location>
        <begin position="20"/>
        <end position="44"/>
    </location>
</feature>
<feature type="transmembrane region" description="Helical" evidence="7">
    <location>
        <begin position="226"/>
        <end position="247"/>
    </location>
</feature>
<dbReference type="Pfam" id="PF07690">
    <property type="entry name" value="MFS_1"/>
    <property type="match status" value="1"/>
</dbReference>
<feature type="compositionally biased region" description="Pro residues" evidence="6">
    <location>
        <begin position="430"/>
        <end position="439"/>
    </location>
</feature>
<evidence type="ECO:0000313" key="8">
    <source>
        <dbReference type="EMBL" id="MFC1421406.1"/>
    </source>
</evidence>
<dbReference type="EMBL" id="JBHFAB010000040">
    <property type="protein sequence ID" value="MFC1421406.1"/>
    <property type="molecule type" value="Genomic_DNA"/>
</dbReference>
<evidence type="ECO:0000256" key="3">
    <source>
        <dbReference type="ARBA" id="ARBA00022692"/>
    </source>
</evidence>
<evidence type="ECO:0000256" key="6">
    <source>
        <dbReference type="SAM" id="MobiDB-lite"/>
    </source>
</evidence>
<accession>A0ABV6W5Y5</accession>
<dbReference type="Proteomes" id="UP001592531">
    <property type="component" value="Unassembled WGS sequence"/>
</dbReference>
<dbReference type="SUPFAM" id="SSF103473">
    <property type="entry name" value="MFS general substrate transporter"/>
    <property type="match status" value="1"/>
</dbReference>
<reference evidence="8 9" key="1">
    <citation type="submission" date="2024-09" db="EMBL/GenBank/DDBJ databases">
        <authorList>
            <person name="Lee S.D."/>
        </authorList>
    </citation>
    <scope>NUCLEOTIDE SEQUENCE [LARGE SCALE GENOMIC DNA]</scope>
    <source>
        <strain evidence="8 9">N8-3</strain>
    </source>
</reference>
<comment type="caution">
    <text evidence="8">The sequence shown here is derived from an EMBL/GenBank/DDBJ whole genome shotgun (WGS) entry which is preliminary data.</text>
</comment>
<keyword evidence="9" id="KW-1185">Reference proteome</keyword>
<dbReference type="PANTHER" id="PTHR23513:SF11">
    <property type="entry name" value="STAPHYLOFERRIN A TRANSPORTER"/>
    <property type="match status" value="1"/>
</dbReference>
<dbReference type="RefSeq" id="WP_380544571.1">
    <property type="nucleotide sequence ID" value="NZ_JBHFAB010000040.1"/>
</dbReference>
<feature type="compositionally biased region" description="Low complexity" evidence="6">
    <location>
        <begin position="419"/>
        <end position="429"/>
    </location>
</feature>
<dbReference type="InterPro" id="IPR036259">
    <property type="entry name" value="MFS_trans_sf"/>
</dbReference>
<dbReference type="CDD" id="cd06173">
    <property type="entry name" value="MFS_MefA_like"/>
    <property type="match status" value="1"/>
</dbReference>
<keyword evidence="2" id="KW-1003">Cell membrane</keyword>
<keyword evidence="5 7" id="KW-0472">Membrane</keyword>
<feature type="transmembrane region" description="Helical" evidence="7">
    <location>
        <begin position="259"/>
        <end position="279"/>
    </location>
</feature>
<evidence type="ECO:0000256" key="2">
    <source>
        <dbReference type="ARBA" id="ARBA00022475"/>
    </source>
</evidence>
<evidence type="ECO:0000256" key="7">
    <source>
        <dbReference type="SAM" id="Phobius"/>
    </source>
</evidence>
<keyword evidence="4 7" id="KW-1133">Transmembrane helix</keyword>
<feature type="compositionally biased region" description="Pro residues" evidence="6">
    <location>
        <begin position="408"/>
        <end position="418"/>
    </location>
</feature>
<feature type="transmembrane region" description="Helical" evidence="7">
    <location>
        <begin position="153"/>
        <end position="177"/>
    </location>
</feature>
<keyword evidence="3 7" id="KW-0812">Transmembrane</keyword>
<comment type="subcellular location">
    <subcellularLocation>
        <location evidence="1">Cell membrane</location>
        <topology evidence="1">Multi-pass membrane protein</topology>
    </subcellularLocation>
</comment>
<dbReference type="Gene3D" id="1.20.1250.20">
    <property type="entry name" value="MFS general substrate transporter like domains"/>
    <property type="match status" value="1"/>
</dbReference>
<evidence type="ECO:0000256" key="5">
    <source>
        <dbReference type="ARBA" id="ARBA00023136"/>
    </source>
</evidence>
<evidence type="ECO:0000313" key="9">
    <source>
        <dbReference type="Proteomes" id="UP001592531"/>
    </source>
</evidence>